<reference evidence="2 3" key="2">
    <citation type="submission" date="2018-11" db="EMBL/GenBank/DDBJ databases">
        <authorList>
            <consortium name="Pathogen Informatics"/>
        </authorList>
    </citation>
    <scope>NUCLEOTIDE SEQUENCE [LARGE SCALE GENOMIC DNA]</scope>
    <source>
        <strain evidence="2 3">Egypt</strain>
    </source>
</reference>
<dbReference type="EMBL" id="UZAN01018925">
    <property type="protein sequence ID" value="VDP49311.1"/>
    <property type="molecule type" value="Genomic_DNA"/>
</dbReference>
<dbReference type="WBParaSite" id="ECPE_0000191501-mRNA-1">
    <property type="protein sequence ID" value="ECPE_0000191501-mRNA-1"/>
    <property type="gene ID" value="ECPE_0000191501"/>
</dbReference>
<evidence type="ECO:0000256" key="1">
    <source>
        <dbReference type="SAM" id="MobiDB-lite"/>
    </source>
</evidence>
<dbReference type="CDD" id="cd00086">
    <property type="entry name" value="homeodomain"/>
    <property type="match status" value="1"/>
</dbReference>
<sequence length="132" mass="14429">MIPDAFRQLIRNVWFKNRRAKWRKRERHLDVVLRGGLANPFVPLFRSGVLTHPNTTLENSATGVALYGSNHGLAYHRGAMGTTLIQPLNPYTMTSHSSSSSPPASVLSSTAPPPPPSAQTQGSGCHRMHAFS</sequence>
<evidence type="ECO:0000313" key="3">
    <source>
        <dbReference type="Proteomes" id="UP000272942"/>
    </source>
</evidence>
<accession>A0A183A4N0</accession>
<dbReference type="GO" id="GO:0003677">
    <property type="term" value="F:DNA binding"/>
    <property type="evidence" value="ECO:0007669"/>
    <property type="project" value="InterPro"/>
</dbReference>
<dbReference type="InterPro" id="IPR001356">
    <property type="entry name" value="HD"/>
</dbReference>
<dbReference type="Proteomes" id="UP000272942">
    <property type="component" value="Unassembled WGS sequence"/>
</dbReference>
<protein>
    <submittedName>
        <fullName evidence="4">Homeobox domain-containing protein</fullName>
    </submittedName>
</protein>
<name>A0A183A4N0_9TREM</name>
<dbReference type="OrthoDB" id="6159439at2759"/>
<organism evidence="4">
    <name type="scientific">Echinostoma caproni</name>
    <dbReference type="NCBI Taxonomy" id="27848"/>
    <lineage>
        <taxon>Eukaryota</taxon>
        <taxon>Metazoa</taxon>
        <taxon>Spiralia</taxon>
        <taxon>Lophotrochozoa</taxon>
        <taxon>Platyhelminthes</taxon>
        <taxon>Trematoda</taxon>
        <taxon>Digenea</taxon>
        <taxon>Plagiorchiida</taxon>
        <taxon>Echinostomata</taxon>
        <taxon>Echinostomatoidea</taxon>
        <taxon>Echinostomatidae</taxon>
        <taxon>Echinostoma</taxon>
    </lineage>
</organism>
<evidence type="ECO:0000313" key="2">
    <source>
        <dbReference type="EMBL" id="VDP49311.1"/>
    </source>
</evidence>
<feature type="compositionally biased region" description="Low complexity" evidence="1">
    <location>
        <begin position="95"/>
        <end position="110"/>
    </location>
</feature>
<evidence type="ECO:0000313" key="4">
    <source>
        <dbReference type="WBParaSite" id="ECPE_0000191501-mRNA-1"/>
    </source>
</evidence>
<feature type="region of interest" description="Disordered" evidence="1">
    <location>
        <begin position="88"/>
        <end position="132"/>
    </location>
</feature>
<reference evidence="4" key="1">
    <citation type="submission" date="2016-06" db="UniProtKB">
        <authorList>
            <consortium name="WormBaseParasite"/>
        </authorList>
    </citation>
    <scope>IDENTIFICATION</scope>
</reference>
<keyword evidence="3" id="KW-1185">Reference proteome</keyword>
<proteinExistence type="predicted"/>
<gene>
    <name evidence="2" type="ORF">ECPE_LOCUS1915</name>
</gene>
<dbReference type="AlphaFoldDB" id="A0A183A4N0"/>